<organism evidence="1 2">
    <name type="scientific">Racocetra fulgida</name>
    <dbReference type="NCBI Taxonomy" id="60492"/>
    <lineage>
        <taxon>Eukaryota</taxon>
        <taxon>Fungi</taxon>
        <taxon>Fungi incertae sedis</taxon>
        <taxon>Mucoromycota</taxon>
        <taxon>Glomeromycotina</taxon>
        <taxon>Glomeromycetes</taxon>
        <taxon>Diversisporales</taxon>
        <taxon>Gigasporaceae</taxon>
        <taxon>Racocetra</taxon>
    </lineage>
</organism>
<dbReference type="AlphaFoldDB" id="A0A9N9NG55"/>
<dbReference type="Proteomes" id="UP000789396">
    <property type="component" value="Unassembled WGS sequence"/>
</dbReference>
<protein>
    <submittedName>
        <fullName evidence="1">17555_t:CDS:1</fullName>
    </submittedName>
</protein>
<evidence type="ECO:0000313" key="1">
    <source>
        <dbReference type="EMBL" id="CAG8731283.1"/>
    </source>
</evidence>
<accession>A0A9N9NG55</accession>
<name>A0A9N9NG55_9GLOM</name>
<keyword evidence="2" id="KW-1185">Reference proteome</keyword>
<reference evidence="1" key="1">
    <citation type="submission" date="2021-06" db="EMBL/GenBank/DDBJ databases">
        <authorList>
            <person name="Kallberg Y."/>
            <person name="Tangrot J."/>
            <person name="Rosling A."/>
        </authorList>
    </citation>
    <scope>NUCLEOTIDE SEQUENCE</scope>
    <source>
        <strain evidence="1">IN212</strain>
    </source>
</reference>
<proteinExistence type="predicted"/>
<dbReference type="EMBL" id="CAJVPZ010028400">
    <property type="protein sequence ID" value="CAG8731283.1"/>
    <property type="molecule type" value="Genomic_DNA"/>
</dbReference>
<feature type="non-terminal residue" evidence="1">
    <location>
        <position position="1"/>
    </location>
</feature>
<gene>
    <name evidence="1" type="ORF">RFULGI_LOCUS12155</name>
</gene>
<evidence type="ECO:0000313" key="2">
    <source>
        <dbReference type="Proteomes" id="UP000789396"/>
    </source>
</evidence>
<sequence length="80" mass="9051">ICNLTIIITPLAPILGSFGSAMRAVQCIRPERAINELKLPTIFDSTTTEKIQIQKSPISPKLNRLNSWRDFEPKLDKNED</sequence>
<feature type="non-terminal residue" evidence="1">
    <location>
        <position position="80"/>
    </location>
</feature>
<comment type="caution">
    <text evidence="1">The sequence shown here is derived from an EMBL/GenBank/DDBJ whole genome shotgun (WGS) entry which is preliminary data.</text>
</comment>